<evidence type="ECO:0000313" key="7">
    <source>
        <dbReference type="Proteomes" id="UP000000646"/>
    </source>
</evidence>
<evidence type="ECO:0000256" key="3">
    <source>
        <dbReference type="ARBA" id="ARBA00022723"/>
    </source>
</evidence>
<protein>
    <submittedName>
        <fullName evidence="6">Non-heme iron protein, hemerythrin family</fullName>
    </submittedName>
</protein>
<accession>A0A0H3PB89</accession>
<dbReference type="HOGENOM" id="CLU_086902_0_0_7"/>
<dbReference type="InterPro" id="IPR035938">
    <property type="entry name" value="Hemerythrin-like_sf"/>
</dbReference>
<proteinExistence type="inferred from homology"/>
<dbReference type="AlphaFoldDB" id="A0A0H3PB89"/>
<evidence type="ECO:0000256" key="2">
    <source>
        <dbReference type="ARBA" id="ARBA00022621"/>
    </source>
</evidence>
<dbReference type="EMBL" id="CP000538">
    <property type="protein sequence ID" value="EAQ72735.1"/>
    <property type="molecule type" value="Genomic_DNA"/>
</dbReference>
<dbReference type="NCBIfam" id="TIGR02481">
    <property type="entry name" value="hemeryth_dom"/>
    <property type="match status" value="1"/>
</dbReference>
<dbReference type="SUPFAM" id="SSF47188">
    <property type="entry name" value="Hemerythrin-like"/>
    <property type="match status" value="1"/>
</dbReference>
<dbReference type="Proteomes" id="UP000000646">
    <property type="component" value="Chromosome"/>
</dbReference>
<gene>
    <name evidence="6" type="ordered locus">CJJ81176_1237</name>
</gene>
<reference evidence="7" key="1">
    <citation type="submission" date="2006-12" db="EMBL/GenBank/DDBJ databases">
        <authorList>
            <person name="Fouts D.E."/>
            <person name="Nelson K.E."/>
            <person name="Sebastian Y."/>
        </authorList>
    </citation>
    <scope>NUCLEOTIDE SEQUENCE [LARGE SCALE GENOMIC DNA]</scope>
    <source>
        <strain evidence="7">81-176</strain>
    </source>
</reference>
<keyword evidence="2" id="KW-0561">Oxygen transport</keyword>
<name>A0A0H3PB89_CAMJJ</name>
<dbReference type="InterPro" id="IPR050669">
    <property type="entry name" value="Hemerythrin"/>
</dbReference>
<comment type="similarity">
    <text evidence="1">Belongs to the hemerythrin family.</text>
</comment>
<evidence type="ECO:0000259" key="5">
    <source>
        <dbReference type="Pfam" id="PF01814"/>
    </source>
</evidence>
<dbReference type="CDD" id="cd12107">
    <property type="entry name" value="Hemerythrin"/>
    <property type="match status" value="1"/>
</dbReference>
<organism evidence="6 7">
    <name type="scientific">Campylobacter jejuni subsp. jejuni serotype O:23/36 (strain 81-176)</name>
    <dbReference type="NCBI Taxonomy" id="354242"/>
    <lineage>
        <taxon>Bacteria</taxon>
        <taxon>Pseudomonadati</taxon>
        <taxon>Campylobacterota</taxon>
        <taxon>Epsilonproteobacteria</taxon>
        <taxon>Campylobacterales</taxon>
        <taxon>Campylobacteraceae</taxon>
        <taxon>Campylobacter</taxon>
    </lineage>
</organism>
<dbReference type="InterPro" id="IPR016131">
    <property type="entry name" value="Haemerythrin_Fe_BS"/>
</dbReference>
<dbReference type="eggNOG" id="COG2703">
    <property type="taxonomic scope" value="Bacteria"/>
</dbReference>
<keyword evidence="4" id="KW-0408">Iron</keyword>
<dbReference type="Pfam" id="PF01814">
    <property type="entry name" value="Hemerythrin"/>
    <property type="match status" value="1"/>
</dbReference>
<keyword evidence="3" id="KW-0479">Metal-binding</keyword>
<feature type="domain" description="Hemerythrin-like" evidence="5">
    <location>
        <begin position="14"/>
        <end position="123"/>
    </location>
</feature>
<sequence>MLPKWDNSYSVHNAKIDEQHKKLFKLAAKVEVVSDRSVSKNEVKELLAEFFNYMKDHFNDEEKYMQLIGYPNLEEHRKIHKEIIQTMINLIKDIKSTNDLKEKLYIVAKKWLLEHILYEDMKVEKWRSSSLSTDDGGDISFEAAEDEDNEHPQFYLYTCNCPGKIHDVPYSIHQKIELQGHKFTCKTCKQAIKFYKKYS</sequence>
<dbReference type="PANTHER" id="PTHR37164">
    <property type="entry name" value="BACTERIOHEMERYTHRIN"/>
    <property type="match status" value="1"/>
</dbReference>
<dbReference type="Gene3D" id="1.20.120.50">
    <property type="entry name" value="Hemerythrin-like"/>
    <property type="match status" value="1"/>
</dbReference>
<dbReference type="SMR" id="A0A0H3PB89"/>
<dbReference type="InterPro" id="IPR012312">
    <property type="entry name" value="Hemerythrin-like"/>
</dbReference>
<dbReference type="PANTHER" id="PTHR37164:SF1">
    <property type="entry name" value="BACTERIOHEMERYTHRIN"/>
    <property type="match status" value="1"/>
</dbReference>
<evidence type="ECO:0000256" key="1">
    <source>
        <dbReference type="ARBA" id="ARBA00010587"/>
    </source>
</evidence>
<dbReference type="NCBIfam" id="NF033749">
    <property type="entry name" value="bact_hemeryth"/>
    <property type="match status" value="1"/>
</dbReference>
<dbReference type="GO" id="GO:0046872">
    <property type="term" value="F:metal ion binding"/>
    <property type="evidence" value="ECO:0007669"/>
    <property type="project" value="UniProtKB-KW"/>
</dbReference>
<dbReference type="KEGG" id="cjj:CJJ81176_1237"/>
<keyword evidence="2" id="KW-0813">Transport</keyword>
<dbReference type="PROSITE" id="PS00550">
    <property type="entry name" value="HEMERYTHRINS"/>
    <property type="match status" value="1"/>
</dbReference>
<dbReference type="RefSeq" id="WP_002855731.1">
    <property type="nucleotide sequence ID" value="NC_008787.1"/>
</dbReference>
<evidence type="ECO:0000256" key="4">
    <source>
        <dbReference type="ARBA" id="ARBA00023004"/>
    </source>
</evidence>
<evidence type="ECO:0000313" key="6">
    <source>
        <dbReference type="EMBL" id="EAQ72735.1"/>
    </source>
</evidence>
<dbReference type="InterPro" id="IPR012827">
    <property type="entry name" value="Hemerythrin_metal-bd"/>
</dbReference>
<dbReference type="GO" id="GO:0005344">
    <property type="term" value="F:oxygen carrier activity"/>
    <property type="evidence" value="ECO:0007669"/>
    <property type="project" value="UniProtKB-KW"/>
</dbReference>